<dbReference type="EMBL" id="BNEC01000005">
    <property type="protein sequence ID" value="GHI69596.1"/>
    <property type="molecule type" value="Genomic_DNA"/>
</dbReference>
<feature type="compositionally biased region" description="Low complexity" evidence="1">
    <location>
        <begin position="1"/>
        <end position="27"/>
    </location>
</feature>
<evidence type="ECO:0000256" key="1">
    <source>
        <dbReference type="SAM" id="MobiDB-lite"/>
    </source>
</evidence>
<keyword evidence="3" id="KW-1185">Reference proteome</keyword>
<reference evidence="3" key="1">
    <citation type="submission" date="2023-07" db="EMBL/GenBank/DDBJ databases">
        <title>Whole genome shotgun sequence of Streptomyces nojiriensis NBRC 13794.</title>
        <authorList>
            <person name="Komaki H."/>
            <person name="Tamura T."/>
        </authorList>
    </citation>
    <scope>NUCLEOTIDE SEQUENCE [LARGE SCALE GENOMIC DNA]</scope>
    <source>
        <strain evidence="3">NBRC 13794</strain>
    </source>
</reference>
<evidence type="ECO:0000313" key="2">
    <source>
        <dbReference type="EMBL" id="GHI69596.1"/>
    </source>
</evidence>
<feature type="region of interest" description="Disordered" evidence="1">
    <location>
        <begin position="1"/>
        <end position="37"/>
    </location>
</feature>
<protein>
    <submittedName>
        <fullName evidence="2">Uncharacterized protein</fullName>
    </submittedName>
</protein>
<evidence type="ECO:0000313" key="3">
    <source>
        <dbReference type="Proteomes" id="UP000613974"/>
    </source>
</evidence>
<proteinExistence type="predicted"/>
<organism evidence="2 3">
    <name type="scientific">Streptomyces nojiriensis</name>
    <dbReference type="NCBI Taxonomy" id="66374"/>
    <lineage>
        <taxon>Bacteria</taxon>
        <taxon>Bacillati</taxon>
        <taxon>Actinomycetota</taxon>
        <taxon>Actinomycetes</taxon>
        <taxon>Kitasatosporales</taxon>
        <taxon>Streptomycetaceae</taxon>
        <taxon>Streptomyces</taxon>
    </lineage>
</organism>
<dbReference type="Proteomes" id="UP000613974">
    <property type="component" value="Unassembled WGS sequence"/>
</dbReference>
<name>A0ABQ3SN80_9ACTN</name>
<sequence length="65" mass="6454">MPGTACGRAPRPAGGDAAGSGRAPPSAQTAADYSRPPVIQIRDIASARAGYRAASQSISESTSIP</sequence>
<accession>A0ABQ3SN80</accession>
<comment type="caution">
    <text evidence="2">The sequence shown here is derived from an EMBL/GenBank/DDBJ whole genome shotgun (WGS) entry which is preliminary data.</text>
</comment>
<gene>
    <name evidence="2" type="ORF">Snoj_35140</name>
</gene>